<name>A0ABU4YCL9_9HYPH</name>
<keyword evidence="2" id="KW-1185">Reference proteome</keyword>
<dbReference type="Proteomes" id="UP001280156">
    <property type="component" value="Unassembled WGS sequence"/>
</dbReference>
<dbReference type="RefSeq" id="WP_320294545.1">
    <property type="nucleotide sequence ID" value="NZ_JAVIIU010000003.1"/>
</dbReference>
<accession>A0ABU4YCL9</accession>
<sequence length="63" mass="6951">MRENSARENYLRVAARLSACSGWLKLPHESTAHAPGIAETAVLGDMVERRVAGPHRHSRGFEP</sequence>
<organism evidence="1 2">
    <name type="scientific">Mesorhizobium humile</name>
    <dbReference type="NCBI Taxonomy" id="3072313"/>
    <lineage>
        <taxon>Bacteria</taxon>
        <taxon>Pseudomonadati</taxon>
        <taxon>Pseudomonadota</taxon>
        <taxon>Alphaproteobacteria</taxon>
        <taxon>Hyphomicrobiales</taxon>
        <taxon>Phyllobacteriaceae</taxon>
        <taxon>Mesorhizobium</taxon>
    </lineage>
</organism>
<proteinExistence type="predicted"/>
<dbReference type="EMBL" id="JAVIIV010000003">
    <property type="protein sequence ID" value="MDX8484682.1"/>
    <property type="molecule type" value="Genomic_DNA"/>
</dbReference>
<protein>
    <submittedName>
        <fullName evidence="1">Uncharacterized protein</fullName>
    </submittedName>
</protein>
<evidence type="ECO:0000313" key="2">
    <source>
        <dbReference type="Proteomes" id="UP001280156"/>
    </source>
</evidence>
<evidence type="ECO:0000313" key="1">
    <source>
        <dbReference type="EMBL" id="MDX8484682.1"/>
    </source>
</evidence>
<reference evidence="1 2" key="1">
    <citation type="submission" date="2023-08" db="EMBL/GenBank/DDBJ databases">
        <title>Implementing the SeqCode for naming new Mesorhizobium species isolated from Vachellia karroo root nodules.</title>
        <authorList>
            <person name="Van Lill M."/>
        </authorList>
    </citation>
    <scope>NUCLEOTIDE SEQUENCE [LARGE SCALE GENOMIC DNA]</scope>
    <source>
        <strain evidence="1 2">VK2B</strain>
    </source>
</reference>
<comment type="caution">
    <text evidence="1">The sequence shown here is derived from an EMBL/GenBank/DDBJ whole genome shotgun (WGS) entry which is preliminary data.</text>
</comment>
<gene>
    <name evidence="1" type="ORF">RFM52_05735</name>
</gene>